<evidence type="ECO:0000313" key="2">
    <source>
        <dbReference type="EMBL" id="GMR55263.1"/>
    </source>
</evidence>
<dbReference type="AlphaFoldDB" id="A0AAN5D2B0"/>
<keyword evidence="3" id="KW-1185">Reference proteome</keyword>
<organism evidence="2 3">
    <name type="scientific">Pristionchus mayeri</name>
    <dbReference type="NCBI Taxonomy" id="1317129"/>
    <lineage>
        <taxon>Eukaryota</taxon>
        <taxon>Metazoa</taxon>
        <taxon>Ecdysozoa</taxon>
        <taxon>Nematoda</taxon>
        <taxon>Chromadorea</taxon>
        <taxon>Rhabditida</taxon>
        <taxon>Rhabditina</taxon>
        <taxon>Diplogasteromorpha</taxon>
        <taxon>Diplogasteroidea</taxon>
        <taxon>Neodiplogasteridae</taxon>
        <taxon>Pristionchus</taxon>
    </lineage>
</organism>
<feature type="non-terminal residue" evidence="2">
    <location>
        <position position="133"/>
    </location>
</feature>
<accession>A0AAN5D2B0</accession>
<protein>
    <submittedName>
        <fullName evidence="2">Uncharacterized protein</fullName>
    </submittedName>
</protein>
<evidence type="ECO:0000313" key="3">
    <source>
        <dbReference type="Proteomes" id="UP001328107"/>
    </source>
</evidence>
<feature type="compositionally biased region" description="Low complexity" evidence="1">
    <location>
        <begin position="73"/>
        <end position="92"/>
    </location>
</feature>
<proteinExistence type="predicted"/>
<reference evidence="3" key="1">
    <citation type="submission" date="2022-10" db="EMBL/GenBank/DDBJ databases">
        <title>Genome assembly of Pristionchus species.</title>
        <authorList>
            <person name="Yoshida K."/>
            <person name="Sommer R.J."/>
        </authorList>
    </citation>
    <scope>NUCLEOTIDE SEQUENCE [LARGE SCALE GENOMIC DNA]</scope>
    <source>
        <strain evidence="3">RS5460</strain>
    </source>
</reference>
<sequence>VVRSSEFGRIINRVATQSMTVHVAISATIEAACASQSTRSSARQASFSQHSSIVPTAEFSVTRDTNAGSVAISESSVTRKSSSESVATSGSSVPRDGSAEPIASSETSHSVGIAESIRISASETSEVAWIRAC</sequence>
<feature type="non-terminal residue" evidence="2">
    <location>
        <position position="1"/>
    </location>
</feature>
<gene>
    <name evidence="2" type="ORF">PMAYCL1PPCAC_25458</name>
</gene>
<evidence type="ECO:0000256" key="1">
    <source>
        <dbReference type="SAM" id="MobiDB-lite"/>
    </source>
</evidence>
<comment type="caution">
    <text evidence="2">The sequence shown here is derived from an EMBL/GenBank/DDBJ whole genome shotgun (WGS) entry which is preliminary data.</text>
</comment>
<name>A0AAN5D2B0_9BILA</name>
<feature type="region of interest" description="Disordered" evidence="1">
    <location>
        <begin position="70"/>
        <end position="111"/>
    </location>
</feature>
<dbReference type="EMBL" id="BTRK01000005">
    <property type="protein sequence ID" value="GMR55263.1"/>
    <property type="molecule type" value="Genomic_DNA"/>
</dbReference>
<dbReference type="Proteomes" id="UP001328107">
    <property type="component" value="Unassembled WGS sequence"/>
</dbReference>